<comment type="caution">
    <text evidence="3">The sequence shown here is derived from an EMBL/GenBank/DDBJ whole genome shotgun (WGS) entry which is preliminary data.</text>
</comment>
<evidence type="ECO:0000256" key="1">
    <source>
        <dbReference type="SAM" id="MobiDB-lite"/>
    </source>
</evidence>
<dbReference type="RefSeq" id="WP_184785854.1">
    <property type="nucleotide sequence ID" value="NZ_BONT01000020.1"/>
</dbReference>
<evidence type="ECO:0000313" key="3">
    <source>
        <dbReference type="EMBL" id="MBB6032927.1"/>
    </source>
</evidence>
<organism evidence="3 4">
    <name type="scientific">Phytomonospora endophytica</name>
    <dbReference type="NCBI Taxonomy" id="714109"/>
    <lineage>
        <taxon>Bacteria</taxon>
        <taxon>Bacillati</taxon>
        <taxon>Actinomycetota</taxon>
        <taxon>Actinomycetes</taxon>
        <taxon>Micromonosporales</taxon>
        <taxon>Micromonosporaceae</taxon>
        <taxon>Phytomonospora</taxon>
    </lineage>
</organism>
<dbReference type="EMBL" id="JACHGT010000002">
    <property type="protein sequence ID" value="MBB6032927.1"/>
    <property type="molecule type" value="Genomic_DNA"/>
</dbReference>
<gene>
    <name evidence="3" type="ORF">HNR73_000774</name>
</gene>
<accession>A0A841FIG3</accession>
<proteinExistence type="predicted"/>
<reference evidence="3 4" key="1">
    <citation type="submission" date="2020-08" db="EMBL/GenBank/DDBJ databases">
        <title>Genomic Encyclopedia of Type Strains, Phase IV (KMG-IV): sequencing the most valuable type-strain genomes for metagenomic binning, comparative biology and taxonomic classification.</title>
        <authorList>
            <person name="Goeker M."/>
        </authorList>
    </citation>
    <scope>NUCLEOTIDE SEQUENCE [LARGE SCALE GENOMIC DNA]</scope>
    <source>
        <strain evidence="3 4">YIM 65646</strain>
    </source>
</reference>
<sequence length="67" mass="7286">MTTPHPRQLWRKSSYSPNGDGNCVELAPTSTLVAVRDTKDRTGPVLTTSHAEWAGFVGGLRRGDFDA</sequence>
<dbReference type="AlphaFoldDB" id="A0A841FIG3"/>
<dbReference type="InterPro" id="IPR007278">
    <property type="entry name" value="DUF397"/>
</dbReference>
<protein>
    <recommendedName>
        <fullName evidence="2">DUF397 domain-containing protein</fullName>
    </recommendedName>
</protein>
<keyword evidence="4" id="KW-1185">Reference proteome</keyword>
<feature type="domain" description="DUF397" evidence="2">
    <location>
        <begin position="10"/>
        <end position="61"/>
    </location>
</feature>
<dbReference type="Pfam" id="PF04149">
    <property type="entry name" value="DUF397"/>
    <property type="match status" value="1"/>
</dbReference>
<dbReference type="Proteomes" id="UP000548476">
    <property type="component" value="Unassembled WGS sequence"/>
</dbReference>
<name>A0A841FIG3_9ACTN</name>
<evidence type="ECO:0000313" key="4">
    <source>
        <dbReference type="Proteomes" id="UP000548476"/>
    </source>
</evidence>
<feature type="compositionally biased region" description="Polar residues" evidence="1">
    <location>
        <begin position="1"/>
        <end position="19"/>
    </location>
</feature>
<feature type="region of interest" description="Disordered" evidence="1">
    <location>
        <begin position="1"/>
        <end position="22"/>
    </location>
</feature>
<evidence type="ECO:0000259" key="2">
    <source>
        <dbReference type="Pfam" id="PF04149"/>
    </source>
</evidence>